<evidence type="ECO:0000313" key="1">
    <source>
        <dbReference type="EMBL" id="EEQ32373.1"/>
    </source>
</evidence>
<accession>C5FR70</accession>
<reference evidence="2" key="1">
    <citation type="journal article" date="2012" name="MBio">
        <title>Comparative genome analysis of Trichophyton rubrum and related dermatophytes reveals candidate genes involved in infection.</title>
        <authorList>
            <person name="Martinez D.A."/>
            <person name="Oliver B.G."/>
            <person name="Graeser Y."/>
            <person name="Goldberg J.M."/>
            <person name="Li W."/>
            <person name="Martinez-Rossi N.M."/>
            <person name="Monod M."/>
            <person name="Shelest E."/>
            <person name="Barton R.C."/>
            <person name="Birch E."/>
            <person name="Brakhage A.A."/>
            <person name="Chen Z."/>
            <person name="Gurr S.J."/>
            <person name="Heiman D."/>
            <person name="Heitman J."/>
            <person name="Kosti I."/>
            <person name="Rossi A."/>
            <person name="Saif S."/>
            <person name="Samalova M."/>
            <person name="Saunders C.W."/>
            <person name="Shea T."/>
            <person name="Summerbell R.C."/>
            <person name="Xu J."/>
            <person name="Young S."/>
            <person name="Zeng Q."/>
            <person name="Birren B.W."/>
            <person name="Cuomo C.A."/>
            <person name="White T.C."/>
        </authorList>
    </citation>
    <scope>NUCLEOTIDE SEQUENCE [LARGE SCALE GENOMIC DNA]</scope>
    <source>
        <strain evidence="2">ATCC MYA-4605 / CBS 113480</strain>
    </source>
</reference>
<dbReference type="HOGENOM" id="CLU_2026173_0_0_1"/>
<dbReference type="AlphaFoldDB" id="C5FR70"/>
<gene>
    <name evidence="1" type="ORF">MCYG_05192</name>
</gene>
<name>C5FR70_ARTOC</name>
<protein>
    <submittedName>
        <fullName evidence="1">Uncharacterized protein</fullName>
    </submittedName>
</protein>
<evidence type="ECO:0000313" key="2">
    <source>
        <dbReference type="Proteomes" id="UP000002035"/>
    </source>
</evidence>
<proteinExistence type="predicted"/>
<dbReference type="GeneID" id="9230279"/>
<keyword evidence="2" id="KW-1185">Reference proteome</keyword>
<dbReference type="RefSeq" id="XP_002845323.1">
    <property type="nucleotide sequence ID" value="XM_002845277.1"/>
</dbReference>
<dbReference type="Proteomes" id="UP000002035">
    <property type="component" value="Unassembled WGS sequence"/>
</dbReference>
<organism evidence="1 2">
    <name type="scientific">Arthroderma otae (strain ATCC MYA-4605 / CBS 113480)</name>
    <name type="common">Microsporum canis</name>
    <dbReference type="NCBI Taxonomy" id="554155"/>
    <lineage>
        <taxon>Eukaryota</taxon>
        <taxon>Fungi</taxon>
        <taxon>Dikarya</taxon>
        <taxon>Ascomycota</taxon>
        <taxon>Pezizomycotina</taxon>
        <taxon>Eurotiomycetes</taxon>
        <taxon>Eurotiomycetidae</taxon>
        <taxon>Onygenales</taxon>
        <taxon>Arthrodermataceae</taxon>
        <taxon>Microsporum</taxon>
    </lineage>
</organism>
<dbReference type="EMBL" id="DS995705">
    <property type="protein sequence ID" value="EEQ32373.1"/>
    <property type="molecule type" value="Genomic_DNA"/>
</dbReference>
<dbReference type="VEuPathDB" id="FungiDB:MCYG_05192"/>
<sequence>MRRLIINHIYYFNACHRFLSHVTQYSVVRPNPLKASLQPKEGGIYTRQILFCRKTSLPHQKLSSSSSSTIRKQYFISINTLFQPTICPRSTSIISLLPFKTNQTSQGYNVSSNHPPMLLWTY</sequence>